<comment type="similarity">
    <text evidence="1">Belongs to the Gfo/Idh/MocA family.</text>
</comment>
<organism evidence="5 6">
    <name type="scientific">Sphingomonas changbaiensis NBRC 104936</name>
    <dbReference type="NCBI Taxonomy" id="1219043"/>
    <lineage>
        <taxon>Bacteria</taxon>
        <taxon>Pseudomonadati</taxon>
        <taxon>Pseudomonadota</taxon>
        <taxon>Alphaproteobacteria</taxon>
        <taxon>Sphingomonadales</taxon>
        <taxon>Sphingomonadaceae</taxon>
        <taxon>Sphingomonas</taxon>
    </lineage>
</organism>
<dbReference type="RefSeq" id="WP_052733700.1">
    <property type="nucleotide sequence ID" value="NZ_BBWU01000003.1"/>
</dbReference>
<keyword evidence="2" id="KW-0560">Oxidoreductase</keyword>
<dbReference type="GO" id="GO:0016491">
    <property type="term" value="F:oxidoreductase activity"/>
    <property type="evidence" value="ECO:0007669"/>
    <property type="project" value="UniProtKB-KW"/>
</dbReference>
<evidence type="ECO:0000256" key="3">
    <source>
        <dbReference type="SAM" id="MobiDB-lite"/>
    </source>
</evidence>
<evidence type="ECO:0000259" key="4">
    <source>
        <dbReference type="Pfam" id="PF01408"/>
    </source>
</evidence>
<dbReference type="PANTHER" id="PTHR43708">
    <property type="entry name" value="CONSERVED EXPRESSED OXIDOREDUCTASE (EUROFUNG)"/>
    <property type="match status" value="1"/>
</dbReference>
<comment type="caution">
    <text evidence="5">The sequence shown here is derived from an EMBL/GenBank/DDBJ whole genome shotgun (WGS) entry which is preliminary data.</text>
</comment>
<dbReference type="InterPro" id="IPR000683">
    <property type="entry name" value="Gfo/Idh/MocA-like_OxRdtase_N"/>
</dbReference>
<dbReference type="EMBL" id="BBWU01000003">
    <property type="protein sequence ID" value="GAO38027.1"/>
    <property type="molecule type" value="Genomic_DNA"/>
</dbReference>
<gene>
    <name evidence="5" type="ORF">SCH01S_03_00010</name>
</gene>
<evidence type="ECO:0000256" key="1">
    <source>
        <dbReference type="ARBA" id="ARBA00010928"/>
    </source>
</evidence>
<dbReference type="PANTHER" id="PTHR43708:SF5">
    <property type="entry name" value="CONSERVED EXPRESSED OXIDOREDUCTASE (EUROFUNG)-RELATED"/>
    <property type="match status" value="1"/>
</dbReference>
<sequence>MIRLAIIGYGKIARDQHYPALTNHGGYELKGVVTTAGSGPDGVPVFRTTEDLLQALKGEIDAVTISTPPEPRYNIARQCLAAGLDMLLEKPPASTLGQIQELAVDCEKAGRVLFTTWHSQYAAAVEQARDVLAGARIASMRICWHEDVNKYHPGQDWVWGPAGFGVFDPGINALSIAVKIVPGKLILDEAVLRVPANRQQPIIARLKLSSPVADGPIEATFDWCPTTEDEWTITVQPVGGPEVVLRHGGSEIEIGGQAHAPTGLGEYPGIYAAFAKLVQGRRSHVDYEPLRLVADAFMTADREPAPAFEWRISNPPRNGEGNHAKHGGGVGSA</sequence>
<dbReference type="AlphaFoldDB" id="A0A0E9MJQ7"/>
<dbReference type="Proteomes" id="UP000033202">
    <property type="component" value="Unassembled WGS sequence"/>
</dbReference>
<dbReference type="GO" id="GO:0000166">
    <property type="term" value="F:nucleotide binding"/>
    <property type="evidence" value="ECO:0007669"/>
    <property type="project" value="InterPro"/>
</dbReference>
<name>A0A0E9MJQ7_9SPHN</name>
<dbReference type="Gene3D" id="3.30.360.10">
    <property type="entry name" value="Dihydrodipicolinate Reductase, domain 2"/>
    <property type="match status" value="1"/>
</dbReference>
<keyword evidence="6" id="KW-1185">Reference proteome</keyword>
<evidence type="ECO:0000313" key="5">
    <source>
        <dbReference type="EMBL" id="GAO38027.1"/>
    </source>
</evidence>
<dbReference type="Pfam" id="PF01408">
    <property type="entry name" value="GFO_IDH_MocA"/>
    <property type="match status" value="1"/>
</dbReference>
<dbReference type="Gene3D" id="3.40.50.720">
    <property type="entry name" value="NAD(P)-binding Rossmann-like Domain"/>
    <property type="match status" value="1"/>
</dbReference>
<dbReference type="InterPro" id="IPR051317">
    <property type="entry name" value="Gfo/Idh/MocA_oxidoreduct"/>
</dbReference>
<proteinExistence type="inferred from homology"/>
<feature type="region of interest" description="Disordered" evidence="3">
    <location>
        <begin position="311"/>
        <end position="333"/>
    </location>
</feature>
<reference evidence="5 6" key="1">
    <citation type="submission" date="2015-04" db="EMBL/GenBank/DDBJ databases">
        <title>Whole genome shotgun sequence of Sphingomonas changbaiensis NBRC 104936.</title>
        <authorList>
            <person name="Katano-Makiyama Y."/>
            <person name="Hosoyama A."/>
            <person name="Hashimoto M."/>
            <person name="Noguchi M."/>
            <person name="Tsuchikane K."/>
            <person name="Ohji S."/>
            <person name="Yamazoe A."/>
            <person name="Ichikawa N."/>
            <person name="Kimura A."/>
            <person name="Fujita N."/>
        </authorList>
    </citation>
    <scope>NUCLEOTIDE SEQUENCE [LARGE SCALE GENOMIC DNA]</scope>
    <source>
        <strain evidence="5 6">NBRC 104936</strain>
    </source>
</reference>
<evidence type="ECO:0000313" key="6">
    <source>
        <dbReference type="Proteomes" id="UP000033202"/>
    </source>
</evidence>
<evidence type="ECO:0000256" key="2">
    <source>
        <dbReference type="ARBA" id="ARBA00023002"/>
    </source>
</evidence>
<dbReference type="SUPFAM" id="SSF51735">
    <property type="entry name" value="NAD(P)-binding Rossmann-fold domains"/>
    <property type="match status" value="1"/>
</dbReference>
<dbReference type="OrthoDB" id="9813657at2"/>
<accession>A0A0E9MJQ7</accession>
<dbReference type="InterPro" id="IPR036291">
    <property type="entry name" value="NAD(P)-bd_dom_sf"/>
</dbReference>
<dbReference type="STRING" id="1219043.SCH01S_03_00010"/>
<feature type="domain" description="Gfo/Idh/MocA-like oxidoreductase N-terminal" evidence="4">
    <location>
        <begin position="2"/>
        <end position="114"/>
    </location>
</feature>
<protein>
    <recommendedName>
        <fullName evidence="4">Gfo/Idh/MocA-like oxidoreductase N-terminal domain-containing protein</fullName>
    </recommendedName>
</protein>